<dbReference type="NCBIfam" id="TIGR00621">
    <property type="entry name" value="ssb"/>
    <property type="match status" value="1"/>
</dbReference>
<gene>
    <name evidence="5" type="primary">ssb</name>
    <name evidence="5" type="ORF">rosag_40600</name>
</gene>
<keyword evidence="2" id="KW-0233">DNA recombination</keyword>
<dbReference type="HAMAP" id="MF_00984">
    <property type="entry name" value="SSB"/>
    <property type="match status" value="1"/>
</dbReference>
<dbReference type="InterPro" id="IPR011344">
    <property type="entry name" value="ssDNA-bd"/>
</dbReference>
<dbReference type="GO" id="GO:0003697">
    <property type="term" value="F:single-stranded DNA binding"/>
    <property type="evidence" value="ECO:0007669"/>
    <property type="project" value="UniProtKB-UniRule"/>
</dbReference>
<keyword evidence="6" id="KW-1185">Reference proteome</keyword>
<dbReference type="GO" id="GO:0006260">
    <property type="term" value="P:DNA replication"/>
    <property type="evidence" value="ECO:0007669"/>
    <property type="project" value="UniProtKB-UniRule"/>
</dbReference>
<dbReference type="InterPro" id="IPR012340">
    <property type="entry name" value="NA-bd_OB-fold"/>
</dbReference>
<keyword evidence="2" id="KW-0227">DNA damage</keyword>
<dbReference type="Proteomes" id="UP001161325">
    <property type="component" value="Unassembled WGS sequence"/>
</dbReference>
<comment type="subunit">
    <text evidence="2">Homotetramer.</text>
</comment>
<feature type="region of interest" description="Disordered" evidence="4">
    <location>
        <begin position="115"/>
        <end position="180"/>
    </location>
</feature>
<keyword evidence="1 2" id="KW-0238">DNA-binding</keyword>
<dbReference type="EMBL" id="BRXS01000006">
    <property type="protein sequence ID" value="GLC27547.1"/>
    <property type="molecule type" value="Genomic_DNA"/>
</dbReference>
<dbReference type="Pfam" id="PF00436">
    <property type="entry name" value="SSB"/>
    <property type="match status" value="1"/>
</dbReference>
<sequence length="180" mass="19632">MSRSLNKVTLIGNLGSDPEVRATPGGNRVAQFSLATSRTWNDQSGTKQEKTEWHRCVVWNTKGSQLADIVERYVKKGDKIYVEGRIEYRQWQDKDGQTRYSTEINVRELILLGGRREGGDMDGGESYSAPRRQAAPAPQRAATGNARPAAAGAGAGGAAGNDDFEDFPGALEDEDDDLPF</sequence>
<feature type="short sequence motif" description="Important for interaction with partner proteins" evidence="2">
    <location>
        <begin position="175"/>
        <end position="180"/>
    </location>
</feature>
<dbReference type="CDD" id="cd04496">
    <property type="entry name" value="SSB_OBF"/>
    <property type="match status" value="1"/>
</dbReference>
<comment type="caution">
    <text evidence="2">Lacks conserved residue(s) required for the propagation of feature annotation.</text>
</comment>
<organism evidence="5 6">
    <name type="scientific">Roseisolibacter agri</name>
    <dbReference type="NCBI Taxonomy" id="2014610"/>
    <lineage>
        <taxon>Bacteria</taxon>
        <taxon>Pseudomonadati</taxon>
        <taxon>Gemmatimonadota</taxon>
        <taxon>Gemmatimonadia</taxon>
        <taxon>Gemmatimonadales</taxon>
        <taxon>Gemmatimonadaceae</taxon>
        <taxon>Roseisolibacter</taxon>
    </lineage>
</organism>
<keyword evidence="2" id="KW-0234">DNA repair</keyword>
<comment type="function">
    <text evidence="2">Plays an important role in DNA replication, recombination and repair. Binds to ssDNA and to an array of partner proteins to recruit them to their sites of action during DNA metabolism.</text>
</comment>
<evidence type="ECO:0000256" key="2">
    <source>
        <dbReference type="HAMAP-Rule" id="MF_00984"/>
    </source>
</evidence>
<name>A0AA37QA62_9BACT</name>
<reference evidence="5" key="1">
    <citation type="submission" date="2022-08" db="EMBL/GenBank/DDBJ databases">
        <title>Draft genome sequencing of Roseisolibacter agri AW1220.</title>
        <authorList>
            <person name="Tobiishi Y."/>
            <person name="Tonouchi A."/>
        </authorList>
    </citation>
    <scope>NUCLEOTIDE SEQUENCE</scope>
    <source>
        <strain evidence="5">AW1220</strain>
    </source>
</reference>
<dbReference type="AlphaFoldDB" id="A0AA37QA62"/>
<evidence type="ECO:0000256" key="4">
    <source>
        <dbReference type="SAM" id="MobiDB-lite"/>
    </source>
</evidence>
<dbReference type="PROSITE" id="PS50935">
    <property type="entry name" value="SSB"/>
    <property type="match status" value="1"/>
</dbReference>
<dbReference type="InterPro" id="IPR000424">
    <property type="entry name" value="Primosome_PriB/ssb"/>
</dbReference>
<dbReference type="GO" id="GO:0009295">
    <property type="term" value="C:nucleoid"/>
    <property type="evidence" value="ECO:0007669"/>
    <property type="project" value="TreeGrafter"/>
</dbReference>
<keyword evidence="2" id="KW-0235">DNA replication</keyword>
<evidence type="ECO:0000256" key="3">
    <source>
        <dbReference type="RuleBase" id="RU000524"/>
    </source>
</evidence>
<evidence type="ECO:0000256" key="1">
    <source>
        <dbReference type="ARBA" id="ARBA00023125"/>
    </source>
</evidence>
<proteinExistence type="inferred from homology"/>
<evidence type="ECO:0000313" key="5">
    <source>
        <dbReference type="EMBL" id="GLC27547.1"/>
    </source>
</evidence>
<dbReference type="Gene3D" id="2.40.50.140">
    <property type="entry name" value="Nucleic acid-binding proteins"/>
    <property type="match status" value="1"/>
</dbReference>
<dbReference type="GO" id="GO:0006281">
    <property type="term" value="P:DNA repair"/>
    <property type="evidence" value="ECO:0007669"/>
    <property type="project" value="UniProtKB-UniRule"/>
</dbReference>
<protein>
    <recommendedName>
        <fullName evidence="2 3">Single-stranded DNA-binding protein</fullName>
        <shortName evidence="2">SSB</shortName>
    </recommendedName>
</protein>
<feature type="compositionally biased region" description="Low complexity" evidence="4">
    <location>
        <begin position="129"/>
        <end position="152"/>
    </location>
</feature>
<dbReference type="RefSeq" id="WP_284351983.1">
    <property type="nucleotide sequence ID" value="NZ_BRXS01000006.1"/>
</dbReference>
<dbReference type="PANTHER" id="PTHR10302:SF0">
    <property type="entry name" value="SINGLE-STRANDED DNA-BINDING PROTEIN, MITOCHONDRIAL"/>
    <property type="match status" value="1"/>
</dbReference>
<dbReference type="GO" id="GO:0006310">
    <property type="term" value="P:DNA recombination"/>
    <property type="evidence" value="ECO:0007669"/>
    <property type="project" value="UniProtKB-UniRule"/>
</dbReference>
<dbReference type="PANTHER" id="PTHR10302">
    <property type="entry name" value="SINGLE-STRANDED DNA-BINDING PROTEIN"/>
    <property type="match status" value="1"/>
</dbReference>
<accession>A0AA37QA62</accession>
<comment type="caution">
    <text evidence="5">The sequence shown here is derived from an EMBL/GenBank/DDBJ whole genome shotgun (WGS) entry which is preliminary data.</text>
</comment>
<evidence type="ECO:0000313" key="6">
    <source>
        <dbReference type="Proteomes" id="UP001161325"/>
    </source>
</evidence>
<feature type="compositionally biased region" description="Acidic residues" evidence="4">
    <location>
        <begin position="162"/>
        <end position="180"/>
    </location>
</feature>
<dbReference type="SUPFAM" id="SSF50249">
    <property type="entry name" value="Nucleic acid-binding proteins"/>
    <property type="match status" value="1"/>
</dbReference>